<dbReference type="Pfam" id="PF04959">
    <property type="entry name" value="ARS2"/>
    <property type="match status" value="1"/>
</dbReference>
<feature type="compositionally biased region" description="Basic and acidic residues" evidence="5">
    <location>
        <begin position="248"/>
        <end position="263"/>
    </location>
</feature>
<gene>
    <name evidence="7" type="primary">Ars2</name>
    <name evidence="7" type="ORF">LOC62_04G006300</name>
</gene>
<evidence type="ECO:0000256" key="3">
    <source>
        <dbReference type="ARBA" id="ARBA00023242"/>
    </source>
</evidence>
<feature type="region of interest" description="Disordered" evidence="5">
    <location>
        <begin position="398"/>
        <end position="428"/>
    </location>
</feature>
<evidence type="ECO:0000256" key="2">
    <source>
        <dbReference type="ARBA" id="ARBA00005407"/>
    </source>
</evidence>
<dbReference type="InterPro" id="IPR021933">
    <property type="entry name" value="SERRATE/Ars2_N"/>
</dbReference>
<dbReference type="InterPro" id="IPR012677">
    <property type="entry name" value="Nucleotide-bd_a/b_plait_sf"/>
</dbReference>
<keyword evidence="4" id="KW-0863">Zinc-finger</keyword>
<comment type="similarity">
    <text evidence="2">Belongs to the ARS2 family.</text>
</comment>
<dbReference type="InterPro" id="IPR013087">
    <property type="entry name" value="Znf_C2H2_type"/>
</dbReference>
<organism evidence="7 8">
    <name type="scientific">Vanrija pseudolonga</name>
    <dbReference type="NCBI Taxonomy" id="143232"/>
    <lineage>
        <taxon>Eukaryota</taxon>
        <taxon>Fungi</taxon>
        <taxon>Dikarya</taxon>
        <taxon>Basidiomycota</taxon>
        <taxon>Agaricomycotina</taxon>
        <taxon>Tremellomycetes</taxon>
        <taxon>Trichosporonales</taxon>
        <taxon>Trichosporonaceae</taxon>
        <taxon>Vanrija</taxon>
    </lineage>
</organism>
<evidence type="ECO:0000256" key="5">
    <source>
        <dbReference type="SAM" id="MobiDB-lite"/>
    </source>
</evidence>
<feature type="region of interest" description="Disordered" evidence="5">
    <location>
        <begin position="242"/>
        <end position="263"/>
    </location>
</feature>
<feature type="compositionally biased region" description="Basic and acidic residues" evidence="5">
    <location>
        <begin position="19"/>
        <end position="28"/>
    </location>
</feature>
<keyword evidence="3" id="KW-0539">Nucleus</keyword>
<feature type="compositionally biased region" description="Acidic residues" evidence="5">
    <location>
        <begin position="530"/>
        <end position="539"/>
    </location>
</feature>
<evidence type="ECO:0000313" key="8">
    <source>
        <dbReference type="Proteomes" id="UP000827549"/>
    </source>
</evidence>
<sequence length="804" mass="89759">MSGHASLPSKPVDAPPSRSPERGHDDSRPGFSRSGFAPVAHRHEDVATYYENAPPQPSRGYETTPDRWDSRREVEDRWDGDYDRKRRRSPSPSYSHQRPRKRSPSPSRPHQSHALPDPASIDSLLTFRQFAEWFRASHPQTARSDDEDLRRIRNDVESGLLPESVLIEKHGMAKRYERYRKEYTSRQLFTIYLTHRDESWFKERYSPSSESGALRRRVNRQGRVPAVQQYIDELREGKWDDINFDQSDDTRIPRDEPEGLDRALGEDSAWDPLRIEVPPRPGQVFVKTVPPSTSRPDLEGVFAAHPGFQWLALSEPSAKKSFHRVGWAQYEDGVDVEEAVKAIDGSKVDNFTFHMGVNATPIIGRIRVTPPVANTLYRLEADAANARDLARRLEDELLEDATPAPEAEGEAAEKDAETKDSTPGIRERGSDVVADVVARLLARDSLDGDELDEEQQLRRAKITLDQYLAYLRNGLNTCYYCVVPTAFPEELQRKCVGHVRAQPEEPSAATEEKTRGDENGRGEEAKAEGEGDLEMNDGDEATREGRDEASRERRDSVAKAEGNGKQRYTYPSKSNDEKWIENLDLRTRALIEDDVDVVEYGGRDIEDETKRLTAPSIKQEEQDKYRCKACSKLFRAPEYVIKHVVSKHPETVKDKLDDLAVFNAFVLDPQHIHPSSTTPAAIDDQLPLSSGVLPAFNPTKATQAMFNQAANQPGFNMAMQQQMMMMMHMQMMMQQGGGAGGGAGPSGGPAGPSPSGSKGQTRDAPLGALPPAPPGGEDPRARKGRLSYRDLDEAAGGGDGGLPY</sequence>
<feature type="compositionally biased region" description="Basic and acidic residues" evidence="5">
    <location>
        <begin position="411"/>
        <end position="428"/>
    </location>
</feature>
<dbReference type="GO" id="GO:0016604">
    <property type="term" value="C:nuclear body"/>
    <property type="evidence" value="ECO:0007669"/>
    <property type="project" value="TreeGrafter"/>
</dbReference>
<dbReference type="EMBL" id="CP086717">
    <property type="protein sequence ID" value="WOO82814.1"/>
    <property type="molecule type" value="Genomic_DNA"/>
</dbReference>
<dbReference type="GO" id="GO:0008270">
    <property type="term" value="F:zinc ion binding"/>
    <property type="evidence" value="ECO:0007669"/>
    <property type="project" value="UniProtKB-KW"/>
</dbReference>
<dbReference type="GO" id="GO:0016070">
    <property type="term" value="P:RNA metabolic process"/>
    <property type="evidence" value="ECO:0007669"/>
    <property type="project" value="UniProtKB-ARBA"/>
</dbReference>
<dbReference type="AlphaFoldDB" id="A0AAF1BN72"/>
<feature type="compositionally biased region" description="Basic and acidic residues" evidence="5">
    <location>
        <begin position="777"/>
        <end position="792"/>
    </location>
</feature>
<dbReference type="Pfam" id="PF12066">
    <property type="entry name" value="SERRATE_Ars2_N"/>
    <property type="match status" value="1"/>
</dbReference>
<dbReference type="PROSITE" id="PS50157">
    <property type="entry name" value="ZINC_FINGER_C2H2_2"/>
    <property type="match status" value="1"/>
</dbReference>
<dbReference type="CDD" id="cd00590">
    <property type="entry name" value="RRM_SF"/>
    <property type="match status" value="1"/>
</dbReference>
<dbReference type="RefSeq" id="XP_062628846.1">
    <property type="nucleotide sequence ID" value="XM_062772862.1"/>
</dbReference>
<dbReference type="InterPro" id="IPR039727">
    <property type="entry name" value="SE/Ars2"/>
</dbReference>
<dbReference type="PANTHER" id="PTHR13165:SF0">
    <property type="entry name" value="SERRATE RNA EFFECTOR MOLECULE HOMOLOG"/>
    <property type="match status" value="1"/>
</dbReference>
<reference evidence="7" key="1">
    <citation type="submission" date="2023-10" db="EMBL/GenBank/DDBJ databases">
        <authorList>
            <person name="Noh H."/>
        </authorList>
    </citation>
    <scope>NUCLEOTIDE SEQUENCE</scope>
    <source>
        <strain evidence="7">DUCC4014</strain>
    </source>
</reference>
<keyword evidence="8" id="KW-1185">Reference proteome</keyword>
<proteinExistence type="inferred from homology"/>
<feature type="compositionally biased region" description="Basic and acidic residues" evidence="5">
    <location>
        <begin position="64"/>
        <end position="84"/>
    </location>
</feature>
<accession>A0AAF1BN72</accession>
<evidence type="ECO:0000259" key="6">
    <source>
        <dbReference type="PROSITE" id="PS50157"/>
    </source>
</evidence>
<feature type="region of interest" description="Disordered" evidence="5">
    <location>
        <begin position="735"/>
        <end position="804"/>
    </location>
</feature>
<evidence type="ECO:0000313" key="7">
    <source>
        <dbReference type="EMBL" id="WOO82814.1"/>
    </source>
</evidence>
<feature type="region of interest" description="Disordered" evidence="5">
    <location>
        <begin position="1"/>
        <end position="118"/>
    </location>
</feature>
<dbReference type="PROSITE" id="PS00028">
    <property type="entry name" value="ZINC_FINGER_C2H2_1"/>
    <property type="match status" value="1"/>
</dbReference>
<evidence type="ECO:0000256" key="4">
    <source>
        <dbReference type="PROSITE-ProRule" id="PRU00042"/>
    </source>
</evidence>
<evidence type="ECO:0000256" key="1">
    <source>
        <dbReference type="ARBA" id="ARBA00004123"/>
    </source>
</evidence>
<dbReference type="GeneID" id="87809525"/>
<dbReference type="Gene3D" id="3.30.70.330">
    <property type="match status" value="1"/>
</dbReference>
<feature type="compositionally biased region" description="Low complexity" evidence="5">
    <location>
        <begin position="104"/>
        <end position="113"/>
    </location>
</feature>
<feature type="compositionally biased region" description="Basic and acidic residues" evidence="5">
    <location>
        <begin position="540"/>
        <end position="564"/>
    </location>
</feature>
<feature type="compositionally biased region" description="Gly residues" evidence="5">
    <location>
        <begin position="735"/>
        <end position="750"/>
    </location>
</feature>
<feature type="compositionally biased region" description="Basic and acidic residues" evidence="5">
    <location>
        <begin position="510"/>
        <end position="529"/>
    </location>
</feature>
<dbReference type="GO" id="GO:0031047">
    <property type="term" value="P:regulatory ncRNA-mediated gene silencing"/>
    <property type="evidence" value="ECO:0007669"/>
    <property type="project" value="UniProtKB-ARBA"/>
</dbReference>
<keyword evidence="4" id="KW-0862">Zinc</keyword>
<keyword evidence="4" id="KW-0479">Metal-binding</keyword>
<feature type="domain" description="C2H2-type" evidence="6">
    <location>
        <begin position="625"/>
        <end position="648"/>
    </location>
</feature>
<protein>
    <submittedName>
        <fullName evidence="7">Serrate RNA effector molecule</fullName>
    </submittedName>
</protein>
<dbReference type="InterPro" id="IPR007042">
    <property type="entry name" value="SERRATE/Ars2_C"/>
</dbReference>
<dbReference type="PANTHER" id="PTHR13165">
    <property type="entry name" value="ARSENITE-RESISTANCE PROTEIN 2"/>
    <property type="match status" value="1"/>
</dbReference>
<name>A0AAF1BN72_9TREE</name>
<comment type="subcellular location">
    <subcellularLocation>
        <location evidence="1">Nucleus</location>
    </subcellularLocation>
</comment>
<feature type="region of interest" description="Disordered" evidence="5">
    <location>
        <begin position="500"/>
        <end position="573"/>
    </location>
</feature>
<feature type="compositionally biased region" description="Gly residues" evidence="5">
    <location>
        <begin position="795"/>
        <end position="804"/>
    </location>
</feature>
<dbReference type="Proteomes" id="UP000827549">
    <property type="component" value="Chromosome 4"/>
</dbReference>